<accession>A0A5A7QIF3</accession>
<gene>
    <name evidence="2" type="ORF">STAS_21566</name>
</gene>
<keyword evidence="1" id="KW-0375">Hydrogen ion transport</keyword>
<dbReference type="PANTHER" id="PTHR13822:SF7">
    <property type="entry name" value="ATP SYNTHASE SUBUNIT DELTA, MITOCHONDRIAL"/>
    <property type="match status" value="1"/>
</dbReference>
<sequence>MHEPKQNEWATKIEIPLLEEEEGMTINFALEISTIHKGIVLFFRQLRTNRKKGNLQRKRKSQICRKQGTAEDSKFIEAWKKVMPNMDPPKTPSAYMAPRPPTPSTIPSKLTVNFVLSYNSVLSGKEVDMVIIPATTGHMGVY</sequence>
<dbReference type="GO" id="GO:0045259">
    <property type="term" value="C:proton-transporting ATP synthase complex"/>
    <property type="evidence" value="ECO:0007669"/>
    <property type="project" value="InterPro"/>
</dbReference>
<keyword evidence="1" id="KW-0406">Ion transport</keyword>
<dbReference type="InterPro" id="IPR001469">
    <property type="entry name" value="ATP_synth_F1_dsu/esu"/>
</dbReference>
<reference evidence="3" key="1">
    <citation type="journal article" date="2019" name="Curr. Biol.">
        <title>Genome Sequence of Striga asiatica Provides Insight into the Evolution of Plant Parasitism.</title>
        <authorList>
            <person name="Yoshida S."/>
            <person name="Kim S."/>
            <person name="Wafula E.K."/>
            <person name="Tanskanen J."/>
            <person name="Kim Y.M."/>
            <person name="Honaas L."/>
            <person name="Yang Z."/>
            <person name="Spallek T."/>
            <person name="Conn C.E."/>
            <person name="Ichihashi Y."/>
            <person name="Cheong K."/>
            <person name="Cui S."/>
            <person name="Der J.P."/>
            <person name="Gundlach H."/>
            <person name="Jiao Y."/>
            <person name="Hori C."/>
            <person name="Ishida J.K."/>
            <person name="Kasahara H."/>
            <person name="Kiba T."/>
            <person name="Kim M.S."/>
            <person name="Koo N."/>
            <person name="Laohavisit A."/>
            <person name="Lee Y.H."/>
            <person name="Lumba S."/>
            <person name="McCourt P."/>
            <person name="Mortimer J.C."/>
            <person name="Mutuku J.M."/>
            <person name="Nomura T."/>
            <person name="Sasaki-Sekimoto Y."/>
            <person name="Seto Y."/>
            <person name="Wang Y."/>
            <person name="Wakatake T."/>
            <person name="Sakakibara H."/>
            <person name="Demura T."/>
            <person name="Yamaguchi S."/>
            <person name="Yoneyama K."/>
            <person name="Manabe R.I."/>
            <person name="Nelson D.C."/>
            <person name="Schulman A.H."/>
            <person name="Timko M.P."/>
            <person name="dePamphilis C.W."/>
            <person name="Choi D."/>
            <person name="Shirasu K."/>
        </authorList>
    </citation>
    <scope>NUCLEOTIDE SEQUENCE [LARGE SCALE GENOMIC DNA]</scope>
    <source>
        <strain evidence="3">cv. UVA1</strain>
    </source>
</reference>
<dbReference type="PANTHER" id="PTHR13822">
    <property type="entry name" value="ATP SYNTHASE DELTA/EPSILON CHAIN"/>
    <property type="match status" value="1"/>
</dbReference>
<keyword evidence="3" id="KW-1185">Reference proteome</keyword>
<dbReference type="AlphaFoldDB" id="A0A5A7QIF3"/>
<dbReference type="OrthoDB" id="1747244at2759"/>
<proteinExistence type="predicted"/>
<evidence type="ECO:0000313" key="2">
    <source>
        <dbReference type="EMBL" id="GER44662.1"/>
    </source>
</evidence>
<evidence type="ECO:0000313" key="3">
    <source>
        <dbReference type="Proteomes" id="UP000325081"/>
    </source>
</evidence>
<name>A0A5A7QIF3_STRAF</name>
<dbReference type="GO" id="GO:0046933">
    <property type="term" value="F:proton-transporting ATP synthase activity, rotational mechanism"/>
    <property type="evidence" value="ECO:0007669"/>
    <property type="project" value="InterPro"/>
</dbReference>
<comment type="caution">
    <text evidence="2">The sequence shown here is derived from an EMBL/GenBank/DDBJ whole genome shotgun (WGS) entry which is preliminary data.</text>
</comment>
<dbReference type="EMBL" id="BKCP01007070">
    <property type="protein sequence ID" value="GER44662.1"/>
    <property type="molecule type" value="Genomic_DNA"/>
</dbReference>
<organism evidence="2 3">
    <name type="scientific">Striga asiatica</name>
    <name type="common">Asiatic witchweed</name>
    <name type="synonym">Buchnera asiatica</name>
    <dbReference type="NCBI Taxonomy" id="4170"/>
    <lineage>
        <taxon>Eukaryota</taxon>
        <taxon>Viridiplantae</taxon>
        <taxon>Streptophyta</taxon>
        <taxon>Embryophyta</taxon>
        <taxon>Tracheophyta</taxon>
        <taxon>Spermatophyta</taxon>
        <taxon>Magnoliopsida</taxon>
        <taxon>eudicotyledons</taxon>
        <taxon>Gunneridae</taxon>
        <taxon>Pentapetalae</taxon>
        <taxon>asterids</taxon>
        <taxon>lamiids</taxon>
        <taxon>Lamiales</taxon>
        <taxon>Orobanchaceae</taxon>
        <taxon>Buchnereae</taxon>
        <taxon>Striga</taxon>
    </lineage>
</organism>
<evidence type="ECO:0000256" key="1">
    <source>
        <dbReference type="ARBA" id="ARBA00022781"/>
    </source>
</evidence>
<protein>
    <submittedName>
        <fullName evidence="2">ATP synthase subunit delta</fullName>
    </submittedName>
</protein>
<dbReference type="Proteomes" id="UP000325081">
    <property type="component" value="Unassembled WGS sequence"/>
</dbReference>
<keyword evidence="1" id="KW-0813">Transport</keyword>